<evidence type="ECO:0000313" key="6">
    <source>
        <dbReference type="EMBL" id="MCA9380448.1"/>
    </source>
</evidence>
<dbReference type="InterPro" id="IPR050475">
    <property type="entry name" value="Prenyltransferase_related"/>
</dbReference>
<dbReference type="GO" id="GO:0016765">
    <property type="term" value="F:transferase activity, transferring alkyl or aryl (other than methyl) groups"/>
    <property type="evidence" value="ECO:0007669"/>
    <property type="project" value="InterPro"/>
</dbReference>
<comment type="caution">
    <text evidence="6">The sequence shown here is derived from an EMBL/GenBank/DDBJ whole genome shotgun (WGS) entry which is preliminary data.</text>
</comment>
<evidence type="ECO:0000256" key="1">
    <source>
        <dbReference type="ARBA" id="ARBA00004141"/>
    </source>
</evidence>
<dbReference type="AlphaFoldDB" id="A0A955L0V1"/>
<evidence type="ECO:0000313" key="7">
    <source>
        <dbReference type="Proteomes" id="UP000745577"/>
    </source>
</evidence>
<dbReference type="GO" id="GO:0016020">
    <property type="term" value="C:membrane"/>
    <property type="evidence" value="ECO:0007669"/>
    <property type="project" value="UniProtKB-SubCell"/>
</dbReference>
<sequence length="285" mass="32916">MKNNRLLNFFYKTSRPKFWSYLFGTFLFGFFAGLQEPNPLALLDWKFLLLLIFFIFPANLFVYGVNDLADEDTDKFNPKKGKQENLLEKSFRKYLFYGVIVVVILSLIIAYAIPQIALWLIGFMILGGSYSLPPARFKKRPFIDSLSNIFYAFPGIIGFLINTPTLPSLQIIPILFIFPVAMHLYSAIPDIEADKKAGLKTTAVILGKNISLIVCNILWLAAFLWILNSGYLFPFTLLLIVYPTLPLLNLNLKKFDINKTYWFFPYINFIIGFIFSIIFVINLYR</sequence>
<evidence type="ECO:0000256" key="5">
    <source>
        <dbReference type="SAM" id="Phobius"/>
    </source>
</evidence>
<reference evidence="6" key="1">
    <citation type="submission" date="2020-04" db="EMBL/GenBank/DDBJ databases">
        <authorList>
            <person name="Zhang T."/>
        </authorList>
    </citation>
    <scope>NUCLEOTIDE SEQUENCE</scope>
    <source>
        <strain evidence="6">HKST-UBA15</strain>
    </source>
</reference>
<proteinExistence type="predicted"/>
<reference evidence="6" key="2">
    <citation type="journal article" date="2021" name="Microbiome">
        <title>Successional dynamics and alternative stable states in a saline activated sludge microbial community over 9 years.</title>
        <authorList>
            <person name="Wang Y."/>
            <person name="Ye J."/>
            <person name="Ju F."/>
            <person name="Liu L."/>
            <person name="Boyd J.A."/>
            <person name="Deng Y."/>
            <person name="Parks D.H."/>
            <person name="Jiang X."/>
            <person name="Yin X."/>
            <person name="Woodcroft B.J."/>
            <person name="Tyson G.W."/>
            <person name="Hugenholtz P."/>
            <person name="Polz M.F."/>
            <person name="Zhang T."/>
        </authorList>
    </citation>
    <scope>NUCLEOTIDE SEQUENCE</scope>
    <source>
        <strain evidence="6">HKST-UBA15</strain>
    </source>
</reference>
<feature type="transmembrane region" description="Helical" evidence="5">
    <location>
        <begin position="142"/>
        <end position="161"/>
    </location>
</feature>
<name>A0A955L0V1_9BACT</name>
<dbReference type="InterPro" id="IPR000537">
    <property type="entry name" value="UbiA_prenyltransferase"/>
</dbReference>
<gene>
    <name evidence="6" type="ORF">KC675_04685</name>
</gene>
<dbReference type="Gene3D" id="1.10.357.140">
    <property type="entry name" value="UbiA prenyltransferase"/>
    <property type="match status" value="1"/>
</dbReference>
<keyword evidence="3 5" id="KW-1133">Transmembrane helix</keyword>
<dbReference type="Proteomes" id="UP000745577">
    <property type="component" value="Unassembled WGS sequence"/>
</dbReference>
<dbReference type="EMBL" id="JAGQLL010000063">
    <property type="protein sequence ID" value="MCA9380448.1"/>
    <property type="molecule type" value="Genomic_DNA"/>
</dbReference>
<feature type="transmembrane region" description="Helical" evidence="5">
    <location>
        <begin position="167"/>
        <end position="188"/>
    </location>
</feature>
<dbReference type="NCBIfam" id="NF009516">
    <property type="entry name" value="PRK12875.1"/>
    <property type="match status" value="1"/>
</dbReference>
<dbReference type="PANTHER" id="PTHR42723:SF1">
    <property type="entry name" value="CHLOROPHYLL SYNTHASE, CHLOROPLASTIC"/>
    <property type="match status" value="1"/>
</dbReference>
<evidence type="ECO:0000256" key="4">
    <source>
        <dbReference type="ARBA" id="ARBA00023136"/>
    </source>
</evidence>
<comment type="subcellular location">
    <subcellularLocation>
        <location evidence="1">Membrane</location>
        <topology evidence="1">Multi-pass membrane protein</topology>
    </subcellularLocation>
</comment>
<dbReference type="PANTHER" id="PTHR42723">
    <property type="entry name" value="CHLOROPHYLL SYNTHASE"/>
    <property type="match status" value="1"/>
</dbReference>
<feature type="transmembrane region" description="Helical" evidence="5">
    <location>
        <begin position="262"/>
        <end position="284"/>
    </location>
</feature>
<evidence type="ECO:0000256" key="3">
    <source>
        <dbReference type="ARBA" id="ARBA00022989"/>
    </source>
</evidence>
<accession>A0A955L0V1</accession>
<evidence type="ECO:0000256" key="2">
    <source>
        <dbReference type="ARBA" id="ARBA00022692"/>
    </source>
</evidence>
<feature type="transmembrane region" description="Helical" evidence="5">
    <location>
        <begin position="18"/>
        <end position="35"/>
    </location>
</feature>
<protein>
    <submittedName>
        <fullName evidence="6">Prenyltransferase</fullName>
    </submittedName>
</protein>
<dbReference type="Pfam" id="PF01040">
    <property type="entry name" value="UbiA"/>
    <property type="match status" value="1"/>
</dbReference>
<keyword evidence="4 5" id="KW-0472">Membrane</keyword>
<feature type="transmembrane region" description="Helical" evidence="5">
    <location>
        <begin position="232"/>
        <end position="250"/>
    </location>
</feature>
<keyword evidence="2 5" id="KW-0812">Transmembrane</keyword>
<organism evidence="6 7">
    <name type="scientific">Candidatus Dojkabacteria bacterium</name>
    <dbReference type="NCBI Taxonomy" id="2099670"/>
    <lineage>
        <taxon>Bacteria</taxon>
        <taxon>Candidatus Dojkabacteria</taxon>
    </lineage>
</organism>
<dbReference type="InterPro" id="IPR044878">
    <property type="entry name" value="UbiA_sf"/>
</dbReference>
<dbReference type="Gene3D" id="1.20.120.1780">
    <property type="entry name" value="UbiA prenyltransferase"/>
    <property type="match status" value="1"/>
</dbReference>
<feature type="transmembrane region" description="Helical" evidence="5">
    <location>
        <begin position="47"/>
        <end position="65"/>
    </location>
</feature>
<feature type="transmembrane region" description="Helical" evidence="5">
    <location>
        <begin position="209"/>
        <end position="226"/>
    </location>
</feature>
<feature type="transmembrane region" description="Helical" evidence="5">
    <location>
        <begin position="94"/>
        <end position="121"/>
    </location>
</feature>